<feature type="region of interest" description="Disordered" evidence="1">
    <location>
        <begin position="256"/>
        <end position="295"/>
    </location>
</feature>
<sequence>MGSPPPGRARGTGSPAVGPGPERSCPRTRAREAGGSGREGSQVWGWGGARSRRERNVEISRRQTWEPRRRAQLAGDTGFPGEKAGRTEVRTFSLSPIPHPARGGASSTHVSGKERKCQIAPHPLVSDGQPGTVALKLGVKSPVFLLLPPTPFPAPFLIGQRFSSKAVAANEWAGHGDPLRRWGESWPSKGHVRMYWRRRGEWGWAGGRRPQQRQPRAGGDWRSQGLGLRVSALGRPWAKRAAATFLRSWRTLATSTRPTRTSLEAASPATVRPLESKKRKARPPPPPGLSAGFVM</sequence>
<feature type="compositionally biased region" description="Basic and acidic residues" evidence="1">
    <location>
        <begin position="54"/>
        <end position="69"/>
    </location>
</feature>
<dbReference type="EMBL" id="CAJHUB010000754">
    <property type="protein sequence ID" value="CAD7681757.1"/>
    <property type="molecule type" value="Genomic_DNA"/>
</dbReference>
<comment type="caution">
    <text evidence="2">The sequence shown here is derived from an EMBL/GenBank/DDBJ whole genome shotgun (WGS) entry which is preliminary data.</text>
</comment>
<dbReference type="Proteomes" id="UP000645828">
    <property type="component" value="Unassembled WGS sequence"/>
</dbReference>
<evidence type="ECO:0000313" key="2">
    <source>
        <dbReference type="EMBL" id="CAD7681757.1"/>
    </source>
</evidence>
<protein>
    <submittedName>
        <fullName evidence="2">(raccoon dog) hypothetical protein</fullName>
    </submittedName>
</protein>
<dbReference type="AlphaFoldDB" id="A0A811YW47"/>
<proteinExistence type="predicted"/>
<gene>
    <name evidence="2" type="ORF">NYPRO_LOCUS14549</name>
</gene>
<keyword evidence="3" id="KW-1185">Reference proteome</keyword>
<evidence type="ECO:0000313" key="3">
    <source>
        <dbReference type="Proteomes" id="UP000645828"/>
    </source>
</evidence>
<evidence type="ECO:0000256" key="1">
    <source>
        <dbReference type="SAM" id="MobiDB-lite"/>
    </source>
</evidence>
<organism evidence="2 3">
    <name type="scientific">Nyctereutes procyonoides</name>
    <name type="common">Raccoon dog</name>
    <name type="synonym">Canis procyonoides</name>
    <dbReference type="NCBI Taxonomy" id="34880"/>
    <lineage>
        <taxon>Eukaryota</taxon>
        <taxon>Metazoa</taxon>
        <taxon>Chordata</taxon>
        <taxon>Craniata</taxon>
        <taxon>Vertebrata</taxon>
        <taxon>Euteleostomi</taxon>
        <taxon>Mammalia</taxon>
        <taxon>Eutheria</taxon>
        <taxon>Laurasiatheria</taxon>
        <taxon>Carnivora</taxon>
        <taxon>Caniformia</taxon>
        <taxon>Canidae</taxon>
        <taxon>Nyctereutes</taxon>
    </lineage>
</organism>
<feature type="region of interest" description="Disordered" evidence="1">
    <location>
        <begin position="1"/>
        <end position="84"/>
    </location>
</feature>
<reference evidence="2" key="1">
    <citation type="submission" date="2020-12" db="EMBL/GenBank/DDBJ databases">
        <authorList>
            <consortium name="Molecular Ecology Group"/>
        </authorList>
    </citation>
    <scope>NUCLEOTIDE SEQUENCE</scope>
    <source>
        <strain evidence="2">TBG_1078</strain>
    </source>
</reference>
<name>A0A811YW47_NYCPR</name>
<accession>A0A811YW47</accession>